<feature type="compositionally biased region" description="Basic and acidic residues" evidence="1">
    <location>
        <begin position="68"/>
        <end position="79"/>
    </location>
</feature>
<evidence type="ECO:0000313" key="4">
    <source>
        <dbReference type="Proteomes" id="UP000218887"/>
    </source>
</evidence>
<feature type="signal peptide" evidence="2">
    <location>
        <begin position="1"/>
        <end position="20"/>
    </location>
</feature>
<feature type="chain" id="PRO_5038338244" evidence="2">
    <location>
        <begin position="21"/>
        <end position="469"/>
    </location>
</feature>
<dbReference type="PROSITE" id="PS51257">
    <property type="entry name" value="PROKAR_LIPOPROTEIN"/>
    <property type="match status" value="1"/>
</dbReference>
<evidence type="ECO:0000313" key="3">
    <source>
        <dbReference type="EMBL" id="PAV29601.1"/>
    </source>
</evidence>
<name>A0A2A2IC64_9BACI</name>
<gene>
    <name evidence="3" type="ORF">CIL05_09490</name>
</gene>
<feature type="region of interest" description="Disordered" evidence="1">
    <location>
        <begin position="26"/>
        <end position="89"/>
    </location>
</feature>
<feature type="compositionally biased region" description="Acidic residues" evidence="1">
    <location>
        <begin position="51"/>
        <end position="67"/>
    </location>
</feature>
<dbReference type="Proteomes" id="UP000218887">
    <property type="component" value="Unassembled WGS sequence"/>
</dbReference>
<dbReference type="SUPFAM" id="SSF50998">
    <property type="entry name" value="Quinoprotein alcohol dehydrogenase-like"/>
    <property type="match status" value="1"/>
</dbReference>
<reference evidence="3 4" key="1">
    <citation type="submission" date="2017-08" db="EMBL/GenBank/DDBJ databases">
        <title>Virgibacillus indicus sp. nov. and Virgibacillus profoundi sp. nov, two moderately halophilic bacteria isolated from marine sediment by using the Microfluidic Streak Plate.</title>
        <authorList>
            <person name="Xu B."/>
            <person name="Hu B."/>
            <person name="Wang J."/>
            <person name="Zhu Y."/>
            <person name="Huang L."/>
            <person name="Du W."/>
            <person name="Huang Y."/>
        </authorList>
    </citation>
    <scope>NUCLEOTIDE SEQUENCE [LARGE SCALE GENOMIC DNA]</scope>
    <source>
        <strain evidence="3 4">IO3-P3-H5</strain>
    </source>
</reference>
<dbReference type="Gene3D" id="2.130.10.10">
    <property type="entry name" value="YVTN repeat-like/Quinoprotein amine dehydrogenase"/>
    <property type="match status" value="1"/>
</dbReference>
<dbReference type="PANTHER" id="PTHR34512">
    <property type="entry name" value="CELL SURFACE PROTEIN"/>
    <property type="match status" value="1"/>
</dbReference>
<dbReference type="PANTHER" id="PTHR34512:SF30">
    <property type="entry name" value="OUTER MEMBRANE PROTEIN ASSEMBLY FACTOR BAMB"/>
    <property type="match status" value="1"/>
</dbReference>
<evidence type="ECO:0000256" key="1">
    <source>
        <dbReference type="SAM" id="MobiDB-lite"/>
    </source>
</evidence>
<organism evidence="3 4">
    <name type="scientific">Virgibacillus profundi</name>
    <dbReference type="NCBI Taxonomy" id="2024555"/>
    <lineage>
        <taxon>Bacteria</taxon>
        <taxon>Bacillati</taxon>
        <taxon>Bacillota</taxon>
        <taxon>Bacilli</taxon>
        <taxon>Bacillales</taxon>
        <taxon>Bacillaceae</taxon>
        <taxon>Virgibacillus</taxon>
    </lineage>
</organism>
<keyword evidence="2" id="KW-0732">Signal</keyword>
<comment type="caution">
    <text evidence="3">The sequence shown here is derived from an EMBL/GenBank/DDBJ whole genome shotgun (WGS) entry which is preliminary data.</text>
</comment>
<sequence length="469" mass="53214">MKKYITVFAILFTCSFILMGCSDDSEEKTNGEENIAEGTENDDQQDNHESDNEDTVDNGTQDEEISGDDEKLQEEEKNQPDNTGKLIDTDIDSVYEDIVQNELLNEDAMEMENSNLDWNVTELASFSNKSITFHKDKAFFTYYMGTYSINMKDITYSEEIDVETDAQMVSYEDNLVFLQTDKGEVYLHFLDTETEKVIDTTKHDLKKQTDSISNTFLYGNKLIGITGLNGDIYIFDLASKSLENIISMEKVLGAKTDINTLGFDEGLLYMGNMGINSFLYALDVDTGELAWELELGEEDIYAQVPTYPREAVFMGDSMHILLENKAYVELDKNTGEVLNAAEFGVTAHLLHVTEENIIMAHENMNEENEYIVSLNNKTFEPNWAVRVDGEHHDYSAAVHDDYLYTSVLNRSLDSDGTDWYKIDIHTGEVLATDTIEELQHQNAEGLFFEISNERMFLSDGSTLAITPIE</sequence>
<accession>A0A2A2IC64</accession>
<keyword evidence="4" id="KW-1185">Reference proteome</keyword>
<protein>
    <submittedName>
        <fullName evidence="3">Uncharacterized protein</fullName>
    </submittedName>
</protein>
<dbReference type="OrthoDB" id="2962550at2"/>
<evidence type="ECO:0000256" key="2">
    <source>
        <dbReference type="SAM" id="SignalP"/>
    </source>
</evidence>
<proteinExistence type="predicted"/>
<dbReference type="InterPro" id="IPR011047">
    <property type="entry name" value="Quinoprotein_ADH-like_sf"/>
</dbReference>
<dbReference type="InterPro" id="IPR015943">
    <property type="entry name" value="WD40/YVTN_repeat-like_dom_sf"/>
</dbReference>
<dbReference type="EMBL" id="NPOA01000006">
    <property type="protein sequence ID" value="PAV29601.1"/>
    <property type="molecule type" value="Genomic_DNA"/>
</dbReference>
<dbReference type="RefSeq" id="WP_095655301.1">
    <property type="nucleotide sequence ID" value="NZ_NPOA01000006.1"/>
</dbReference>
<dbReference type="AlphaFoldDB" id="A0A2A2IC64"/>